<dbReference type="AlphaFoldDB" id="A0A5B8YN61"/>
<evidence type="ECO:0000313" key="3">
    <source>
        <dbReference type="Proteomes" id="UP000321954"/>
    </source>
</evidence>
<organism evidence="2 3">
    <name type="scientific">Antarcticibacterium arcticum</name>
    <dbReference type="NCBI Taxonomy" id="2585771"/>
    <lineage>
        <taxon>Bacteria</taxon>
        <taxon>Pseudomonadati</taxon>
        <taxon>Bacteroidota</taxon>
        <taxon>Flavobacteriia</taxon>
        <taxon>Flavobacteriales</taxon>
        <taxon>Flavobacteriaceae</taxon>
        <taxon>Antarcticibacterium</taxon>
    </lineage>
</organism>
<dbReference type="EMBL" id="CP042476">
    <property type="protein sequence ID" value="QED38718.1"/>
    <property type="molecule type" value="Genomic_DNA"/>
</dbReference>
<keyword evidence="1" id="KW-0732">Signal</keyword>
<proteinExistence type="predicted"/>
<reference evidence="2 3" key="1">
    <citation type="submission" date="2019-08" db="EMBL/GenBank/DDBJ databases">
        <title>Antarcticibacterium arcticum sp. nov., a bacterium isolated from marine sediment of the Canadian Beaufort Sea.</title>
        <authorList>
            <person name="Lee Y.M."/>
            <person name="Baek K."/>
            <person name="Lee D.-H."/>
            <person name="Shin S.C."/>
            <person name="Jin Y.K."/>
            <person name="Park Y."/>
        </authorList>
    </citation>
    <scope>NUCLEOTIDE SEQUENCE [LARGE SCALE GENOMIC DNA]</scope>
    <source>
        <strain evidence="2 3">PAMC 28998</strain>
    </source>
</reference>
<accession>A0A5B8YN61</accession>
<sequence>MPFKYLLLPFIFCILQTPSAFAQVEDSPAASTPNPFWSNVRFGGSLGLGFGNGYFNGSLAPSAIYDFNQYASAGIGISGAYAKQNNFKATSVGGSIIGMLRPIRAIQLSAEYEQLNISRRYELDGGNRKDTYWVPALFLGIGYNTGPVVTGIRYDVLHDSQKSFYSNALMPFVSIYF</sequence>
<dbReference type="RefSeq" id="WP_146836424.1">
    <property type="nucleotide sequence ID" value="NZ_CP042476.1"/>
</dbReference>
<feature type="chain" id="PRO_5022736882" evidence="1">
    <location>
        <begin position="23"/>
        <end position="177"/>
    </location>
</feature>
<name>A0A5B8YN61_9FLAO</name>
<dbReference type="Proteomes" id="UP000321954">
    <property type="component" value="Chromosome"/>
</dbReference>
<gene>
    <name evidence="2" type="ORF">FK178_13780</name>
</gene>
<feature type="signal peptide" evidence="1">
    <location>
        <begin position="1"/>
        <end position="22"/>
    </location>
</feature>
<evidence type="ECO:0000313" key="2">
    <source>
        <dbReference type="EMBL" id="QED38718.1"/>
    </source>
</evidence>
<dbReference type="KEGG" id="anp:FK178_13780"/>
<evidence type="ECO:0000256" key="1">
    <source>
        <dbReference type="SAM" id="SignalP"/>
    </source>
</evidence>
<keyword evidence="3" id="KW-1185">Reference proteome</keyword>
<protein>
    <submittedName>
        <fullName evidence="2">Alpha-ketoglutarate decarboxylase</fullName>
    </submittedName>
</protein>
<dbReference type="OrthoDB" id="1160493at2"/>